<protein>
    <recommendedName>
        <fullName evidence="4">Glycine zipper 2TM domain-containing protein</fullName>
    </recommendedName>
</protein>
<gene>
    <name evidence="2" type="ORF">D3272_16310</name>
</gene>
<evidence type="ECO:0000313" key="2">
    <source>
        <dbReference type="EMBL" id="RYB03704.1"/>
    </source>
</evidence>
<evidence type="ECO:0000313" key="3">
    <source>
        <dbReference type="Proteomes" id="UP000289411"/>
    </source>
</evidence>
<dbReference type="RefSeq" id="WP_129220273.1">
    <property type="nucleotide sequence ID" value="NZ_QYBC01000013.1"/>
</dbReference>
<proteinExistence type="predicted"/>
<reference evidence="2 3" key="2">
    <citation type="submission" date="2019-02" db="EMBL/GenBank/DDBJ databases">
        <title>'Lichenibacterium ramalinii' gen. nov. sp. nov., 'Lichenibacterium minor' gen. nov. sp. nov.</title>
        <authorList>
            <person name="Pankratov T."/>
        </authorList>
    </citation>
    <scope>NUCLEOTIDE SEQUENCE [LARGE SCALE GENOMIC DNA]</scope>
    <source>
        <strain evidence="2 3">RmlP001</strain>
    </source>
</reference>
<reference evidence="2 3" key="1">
    <citation type="submission" date="2018-09" db="EMBL/GenBank/DDBJ databases">
        <authorList>
            <person name="Grouzdev D.S."/>
            <person name="Krutkina M.S."/>
        </authorList>
    </citation>
    <scope>NUCLEOTIDE SEQUENCE [LARGE SCALE GENOMIC DNA]</scope>
    <source>
        <strain evidence="2 3">RmlP001</strain>
    </source>
</reference>
<keyword evidence="3" id="KW-1185">Reference proteome</keyword>
<accession>A0A4Q2R9W1</accession>
<dbReference type="AlphaFoldDB" id="A0A4Q2R9W1"/>
<feature type="signal peptide" evidence="1">
    <location>
        <begin position="1"/>
        <end position="22"/>
    </location>
</feature>
<sequence>MRSLILSVAALALVGSVNVASAGCLTGAAAGGVAGHMAGHHGLLGAAAGCAVGHHMAKKKGK</sequence>
<dbReference type="Proteomes" id="UP000289411">
    <property type="component" value="Unassembled WGS sequence"/>
</dbReference>
<comment type="caution">
    <text evidence="2">The sequence shown here is derived from an EMBL/GenBank/DDBJ whole genome shotgun (WGS) entry which is preliminary data.</text>
</comment>
<dbReference type="EMBL" id="QYBC01000013">
    <property type="protein sequence ID" value="RYB03704.1"/>
    <property type="molecule type" value="Genomic_DNA"/>
</dbReference>
<name>A0A4Q2R9W1_9HYPH</name>
<feature type="chain" id="PRO_5020750525" description="Glycine zipper 2TM domain-containing protein" evidence="1">
    <location>
        <begin position="23"/>
        <end position="62"/>
    </location>
</feature>
<evidence type="ECO:0008006" key="4">
    <source>
        <dbReference type="Google" id="ProtNLM"/>
    </source>
</evidence>
<dbReference type="PROSITE" id="PS51257">
    <property type="entry name" value="PROKAR_LIPOPROTEIN"/>
    <property type="match status" value="1"/>
</dbReference>
<evidence type="ECO:0000256" key="1">
    <source>
        <dbReference type="SAM" id="SignalP"/>
    </source>
</evidence>
<keyword evidence="1" id="KW-0732">Signal</keyword>
<organism evidence="2 3">
    <name type="scientific">Lichenibacterium ramalinae</name>
    <dbReference type="NCBI Taxonomy" id="2316527"/>
    <lineage>
        <taxon>Bacteria</taxon>
        <taxon>Pseudomonadati</taxon>
        <taxon>Pseudomonadota</taxon>
        <taxon>Alphaproteobacteria</taxon>
        <taxon>Hyphomicrobiales</taxon>
        <taxon>Lichenihabitantaceae</taxon>
        <taxon>Lichenibacterium</taxon>
    </lineage>
</organism>